<accession>A0A091NNU0</accession>
<protein>
    <submittedName>
        <fullName evidence="2">Uncharacterized protein</fullName>
    </submittedName>
</protein>
<evidence type="ECO:0000313" key="2">
    <source>
        <dbReference type="EMBL" id="KFP91448.1"/>
    </source>
</evidence>
<sequence>QEPFSFSPSLSRSFDAGGGAEAEGAAGAGADRRTGSRSSPRSSLLSSARRHELAT</sequence>
<feature type="non-terminal residue" evidence="2">
    <location>
        <position position="55"/>
    </location>
</feature>
<feature type="compositionally biased region" description="Low complexity" evidence="1">
    <location>
        <begin position="1"/>
        <end position="14"/>
    </location>
</feature>
<evidence type="ECO:0000256" key="1">
    <source>
        <dbReference type="SAM" id="MobiDB-lite"/>
    </source>
</evidence>
<organism evidence="2 3">
    <name type="scientific">Apaloderma vittatum</name>
    <name type="common">Bar-tailed trogon</name>
    <dbReference type="NCBI Taxonomy" id="57397"/>
    <lineage>
        <taxon>Eukaryota</taxon>
        <taxon>Metazoa</taxon>
        <taxon>Chordata</taxon>
        <taxon>Craniata</taxon>
        <taxon>Vertebrata</taxon>
        <taxon>Euteleostomi</taxon>
        <taxon>Archelosauria</taxon>
        <taxon>Archosauria</taxon>
        <taxon>Dinosauria</taxon>
        <taxon>Saurischia</taxon>
        <taxon>Theropoda</taxon>
        <taxon>Coelurosauria</taxon>
        <taxon>Aves</taxon>
        <taxon>Neognathae</taxon>
        <taxon>Neoaves</taxon>
        <taxon>Telluraves</taxon>
        <taxon>Coraciimorphae</taxon>
        <taxon>Trogoniformes</taxon>
        <taxon>Trogonidae</taxon>
        <taxon>Apaloderma</taxon>
    </lineage>
</organism>
<dbReference type="AlphaFoldDB" id="A0A091NNU0"/>
<feature type="compositionally biased region" description="Low complexity" evidence="1">
    <location>
        <begin position="36"/>
        <end position="47"/>
    </location>
</feature>
<dbReference type="Proteomes" id="UP000054244">
    <property type="component" value="Unassembled WGS sequence"/>
</dbReference>
<proteinExistence type="predicted"/>
<gene>
    <name evidence="2" type="ORF">N311_01112</name>
</gene>
<keyword evidence="3" id="KW-1185">Reference proteome</keyword>
<evidence type="ECO:0000313" key="3">
    <source>
        <dbReference type="Proteomes" id="UP000054244"/>
    </source>
</evidence>
<feature type="region of interest" description="Disordered" evidence="1">
    <location>
        <begin position="1"/>
        <end position="55"/>
    </location>
</feature>
<dbReference type="EMBL" id="KL390490">
    <property type="protein sequence ID" value="KFP91448.1"/>
    <property type="molecule type" value="Genomic_DNA"/>
</dbReference>
<reference evidence="2 3" key="1">
    <citation type="submission" date="2014-04" db="EMBL/GenBank/DDBJ databases">
        <title>Genome evolution of avian class.</title>
        <authorList>
            <person name="Zhang G."/>
            <person name="Li C."/>
        </authorList>
    </citation>
    <scope>NUCLEOTIDE SEQUENCE [LARGE SCALE GENOMIC DNA]</scope>
    <source>
        <strain evidence="2">BGI_N311</strain>
    </source>
</reference>
<name>A0A091NNU0_APAVI</name>
<feature type="non-terminal residue" evidence="2">
    <location>
        <position position="1"/>
    </location>
</feature>